<reference evidence="1 2" key="1">
    <citation type="journal article" date="2019" name="Sci. Rep.">
        <title>Orb-weaving spider Araneus ventricosus genome elucidates the spidroin gene catalogue.</title>
        <authorList>
            <person name="Kono N."/>
            <person name="Nakamura H."/>
            <person name="Ohtoshi R."/>
            <person name="Moran D.A.P."/>
            <person name="Shinohara A."/>
            <person name="Yoshida Y."/>
            <person name="Fujiwara M."/>
            <person name="Mori M."/>
            <person name="Tomita M."/>
            <person name="Arakawa K."/>
        </authorList>
    </citation>
    <scope>NUCLEOTIDE SEQUENCE [LARGE SCALE GENOMIC DNA]</scope>
</reference>
<dbReference type="Proteomes" id="UP000499080">
    <property type="component" value="Unassembled WGS sequence"/>
</dbReference>
<organism evidence="1 2">
    <name type="scientific">Araneus ventricosus</name>
    <name type="common">Orbweaver spider</name>
    <name type="synonym">Epeira ventricosa</name>
    <dbReference type="NCBI Taxonomy" id="182803"/>
    <lineage>
        <taxon>Eukaryota</taxon>
        <taxon>Metazoa</taxon>
        <taxon>Ecdysozoa</taxon>
        <taxon>Arthropoda</taxon>
        <taxon>Chelicerata</taxon>
        <taxon>Arachnida</taxon>
        <taxon>Araneae</taxon>
        <taxon>Araneomorphae</taxon>
        <taxon>Entelegynae</taxon>
        <taxon>Araneoidea</taxon>
        <taxon>Araneidae</taxon>
        <taxon>Araneus</taxon>
    </lineage>
</organism>
<dbReference type="AlphaFoldDB" id="A0A4Y2GQV3"/>
<dbReference type="OrthoDB" id="6425513at2759"/>
<comment type="caution">
    <text evidence="1">The sequence shown here is derived from an EMBL/GenBank/DDBJ whole genome shotgun (WGS) entry which is preliminary data.</text>
</comment>
<sequence>MSNYLFIAAEDPGPRDLGRFFPERSRIVCPQSCKDVTCPFTALIPVLHGWARAQFQALTSASNGVLSFAYLPDTRETRRFSPKFVREDLLSLSNLGAINSVQPRGVRKRYHTPAVTFRREMPVQRHASNSRKVYAEFTRNSRVM</sequence>
<proteinExistence type="predicted"/>
<accession>A0A4Y2GQV3</accession>
<protein>
    <submittedName>
        <fullName evidence="1">Uncharacterized protein</fullName>
    </submittedName>
</protein>
<name>A0A4Y2GQV3_ARAVE</name>
<keyword evidence="2" id="KW-1185">Reference proteome</keyword>
<dbReference type="EMBL" id="BGPR01001489">
    <property type="protein sequence ID" value="GBM55195.1"/>
    <property type="molecule type" value="Genomic_DNA"/>
</dbReference>
<evidence type="ECO:0000313" key="1">
    <source>
        <dbReference type="EMBL" id="GBM55195.1"/>
    </source>
</evidence>
<gene>
    <name evidence="1" type="ORF">AVEN_182147_1</name>
</gene>
<evidence type="ECO:0000313" key="2">
    <source>
        <dbReference type="Proteomes" id="UP000499080"/>
    </source>
</evidence>